<proteinExistence type="predicted"/>
<accession>A0A8D8FAW5</accession>
<dbReference type="AlphaFoldDB" id="A0A8D8FAW5"/>
<feature type="region of interest" description="Disordered" evidence="1">
    <location>
        <begin position="1"/>
        <end position="23"/>
    </location>
</feature>
<evidence type="ECO:0000256" key="1">
    <source>
        <dbReference type="SAM" id="MobiDB-lite"/>
    </source>
</evidence>
<feature type="compositionally biased region" description="Pro residues" evidence="1">
    <location>
        <begin position="1"/>
        <end position="12"/>
    </location>
</feature>
<protein>
    <submittedName>
        <fullName evidence="2">(northern house mosquito) hypothetical protein</fullName>
    </submittedName>
</protein>
<name>A0A8D8FAW5_CULPI</name>
<sequence length="143" mass="15564">MSLHPPHLPEPIPISTVQQQTPHRRDDIEVVEQEVDVQVGLAVEPTLGLVMARAVVAEGGPSAQTANGARVTKAVQAANVRVPVWSDDSWTFYQDQLAACQVAFCHQVPHSIISLRAAHITSLTYSRLSSLRHLLHSHRGSLG</sequence>
<organism evidence="2">
    <name type="scientific">Culex pipiens</name>
    <name type="common">House mosquito</name>
    <dbReference type="NCBI Taxonomy" id="7175"/>
    <lineage>
        <taxon>Eukaryota</taxon>
        <taxon>Metazoa</taxon>
        <taxon>Ecdysozoa</taxon>
        <taxon>Arthropoda</taxon>
        <taxon>Hexapoda</taxon>
        <taxon>Insecta</taxon>
        <taxon>Pterygota</taxon>
        <taxon>Neoptera</taxon>
        <taxon>Endopterygota</taxon>
        <taxon>Diptera</taxon>
        <taxon>Nematocera</taxon>
        <taxon>Culicoidea</taxon>
        <taxon>Culicidae</taxon>
        <taxon>Culicinae</taxon>
        <taxon>Culicini</taxon>
        <taxon>Culex</taxon>
        <taxon>Culex</taxon>
    </lineage>
</organism>
<dbReference type="EMBL" id="HBUE01049564">
    <property type="protein sequence ID" value="CAG6463768.1"/>
    <property type="molecule type" value="Transcribed_RNA"/>
</dbReference>
<reference evidence="2" key="1">
    <citation type="submission" date="2021-05" db="EMBL/GenBank/DDBJ databases">
        <authorList>
            <person name="Alioto T."/>
            <person name="Alioto T."/>
            <person name="Gomez Garrido J."/>
        </authorList>
    </citation>
    <scope>NUCLEOTIDE SEQUENCE</scope>
</reference>
<evidence type="ECO:0000313" key="2">
    <source>
        <dbReference type="EMBL" id="CAG6463768.1"/>
    </source>
</evidence>